<dbReference type="Proteomes" id="UP001221757">
    <property type="component" value="Unassembled WGS sequence"/>
</dbReference>
<proteinExistence type="predicted"/>
<feature type="region of interest" description="Disordered" evidence="1">
    <location>
        <begin position="1"/>
        <end position="34"/>
    </location>
</feature>
<reference evidence="2" key="1">
    <citation type="submission" date="2023-03" db="EMBL/GenBank/DDBJ databases">
        <title>Massive genome expansion in bonnet fungi (Mycena s.s.) driven by repeated elements and novel gene families across ecological guilds.</title>
        <authorList>
            <consortium name="Lawrence Berkeley National Laboratory"/>
            <person name="Harder C.B."/>
            <person name="Miyauchi S."/>
            <person name="Viragh M."/>
            <person name="Kuo A."/>
            <person name="Thoen E."/>
            <person name="Andreopoulos B."/>
            <person name="Lu D."/>
            <person name="Skrede I."/>
            <person name="Drula E."/>
            <person name="Henrissat B."/>
            <person name="Morin E."/>
            <person name="Kohler A."/>
            <person name="Barry K."/>
            <person name="LaButti K."/>
            <person name="Morin E."/>
            <person name="Salamov A."/>
            <person name="Lipzen A."/>
            <person name="Mereny Z."/>
            <person name="Hegedus B."/>
            <person name="Baldrian P."/>
            <person name="Stursova M."/>
            <person name="Weitz H."/>
            <person name="Taylor A."/>
            <person name="Grigoriev I.V."/>
            <person name="Nagy L.G."/>
            <person name="Martin F."/>
            <person name="Kauserud H."/>
        </authorList>
    </citation>
    <scope>NUCLEOTIDE SEQUENCE</scope>
    <source>
        <strain evidence="2">CBHHK067</strain>
    </source>
</reference>
<dbReference type="EMBL" id="JARKIE010000825">
    <property type="protein sequence ID" value="KAJ7615796.1"/>
    <property type="molecule type" value="Genomic_DNA"/>
</dbReference>
<keyword evidence="3" id="KW-1185">Reference proteome</keyword>
<feature type="compositionally biased region" description="Basic and acidic residues" evidence="1">
    <location>
        <begin position="16"/>
        <end position="32"/>
    </location>
</feature>
<comment type="caution">
    <text evidence="2">The sequence shown here is derived from an EMBL/GenBank/DDBJ whole genome shotgun (WGS) entry which is preliminary data.</text>
</comment>
<evidence type="ECO:0000313" key="3">
    <source>
        <dbReference type="Proteomes" id="UP001221757"/>
    </source>
</evidence>
<organism evidence="2 3">
    <name type="scientific">Mycena rosella</name>
    <name type="common">Pink bonnet</name>
    <name type="synonym">Agaricus rosellus</name>
    <dbReference type="NCBI Taxonomy" id="1033263"/>
    <lineage>
        <taxon>Eukaryota</taxon>
        <taxon>Fungi</taxon>
        <taxon>Dikarya</taxon>
        <taxon>Basidiomycota</taxon>
        <taxon>Agaricomycotina</taxon>
        <taxon>Agaricomycetes</taxon>
        <taxon>Agaricomycetidae</taxon>
        <taxon>Agaricales</taxon>
        <taxon>Marasmiineae</taxon>
        <taxon>Mycenaceae</taxon>
        <taxon>Mycena</taxon>
    </lineage>
</organism>
<evidence type="ECO:0000313" key="2">
    <source>
        <dbReference type="EMBL" id="KAJ7615796.1"/>
    </source>
</evidence>
<evidence type="ECO:0000256" key="1">
    <source>
        <dbReference type="SAM" id="MobiDB-lite"/>
    </source>
</evidence>
<sequence>MRIRGGNEQGQAMDLTVRKQRSEINNDREGAGPKRIVTPRLNVHNISHIHQGEPIYHQRYQEAQAESMGICVVSKSKPFSFKISFAEPKWGCVRVLVFGFWSPSIRPVARMDCGIIAVEWRERGDELHVYLNGGFWKKLTATDRFWRRSRMQGLGLWEILLGPED</sequence>
<gene>
    <name evidence="2" type="ORF">B0H17DRAFT_1152768</name>
</gene>
<dbReference type="AlphaFoldDB" id="A0AAD7BAW5"/>
<accession>A0AAD7BAW5</accession>
<protein>
    <submittedName>
        <fullName evidence="2">Uncharacterized protein</fullName>
    </submittedName>
</protein>
<name>A0AAD7BAW5_MYCRO</name>